<dbReference type="InterPro" id="IPR050859">
    <property type="entry name" value="Class-I_PLP-dep_aminotransf"/>
</dbReference>
<evidence type="ECO:0000256" key="5">
    <source>
        <dbReference type="ARBA" id="ARBA00022898"/>
    </source>
</evidence>
<feature type="domain" description="Aminotransferase class I/classII large" evidence="7">
    <location>
        <begin position="170"/>
        <end position="472"/>
    </location>
</feature>
<dbReference type="CDD" id="cd00609">
    <property type="entry name" value="AAT_like"/>
    <property type="match status" value="1"/>
</dbReference>
<organism evidence="8 9">
    <name type="scientific">Mycena citricolor</name>
    <dbReference type="NCBI Taxonomy" id="2018698"/>
    <lineage>
        <taxon>Eukaryota</taxon>
        <taxon>Fungi</taxon>
        <taxon>Dikarya</taxon>
        <taxon>Basidiomycota</taxon>
        <taxon>Agaricomycotina</taxon>
        <taxon>Agaricomycetes</taxon>
        <taxon>Agaricomycetidae</taxon>
        <taxon>Agaricales</taxon>
        <taxon>Marasmiineae</taxon>
        <taxon>Mycenaceae</taxon>
        <taxon>Mycena</taxon>
    </lineage>
</organism>
<dbReference type="EMBL" id="CAVNYO010000406">
    <property type="protein sequence ID" value="CAK5276364.1"/>
    <property type="molecule type" value="Genomic_DNA"/>
</dbReference>
<comment type="caution">
    <text evidence="8">The sequence shown here is derived from an EMBL/GenBank/DDBJ whole genome shotgun (WGS) entry which is preliminary data.</text>
</comment>
<dbReference type="InterPro" id="IPR004839">
    <property type="entry name" value="Aminotransferase_I/II_large"/>
</dbReference>
<dbReference type="InterPro" id="IPR015424">
    <property type="entry name" value="PyrdxlP-dep_Trfase"/>
</dbReference>
<evidence type="ECO:0000256" key="2">
    <source>
        <dbReference type="ARBA" id="ARBA00007441"/>
    </source>
</evidence>
<dbReference type="PANTHER" id="PTHR42790">
    <property type="entry name" value="AMINOTRANSFERASE"/>
    <property type="match status" value="1"/>
</dbReference>
<evidence type="ECO:0000256" key="3">
    <source>
        <dbReference type="ARBA" id="ARBA00022576"/>
    </source>
</evidence>
<dbReference type="Pfam" id="PF00155">
    <property type="entry name" value="Aminotran_1_2"/>
    <property type="match status" value="1"/>
</dbReference>
<comment type="similarity">
    <text evidence="2">Belongs to the class-I pyridoxal-phosphate-dependent aminotransferase family.</text>
</comment>
<evidence type="ECO:0000313" key="8">
    <source>
        <dbReference type="EMBL" id="CAK5276364.1"/>
    </source>
</evidence>
<dbReference type="GO" id="GO:0030170">
    <property type="term" value="F:pyridoxal phosphate binding"/>
    <property type="evidence" value="ECO:0007669"/>
    <property type="project" value="InterPro"/>
</dbReference>
<dbReference type="Proteomes" id="UP001295794">
    <property type="component" value="Unassembled WGS sequence"/>
</dbReference>
<keyword evidence="9" id="KW-1185">Reference proteome</keyword>
<evidence type="ECO:0000313" key="9">
    <source>
        <dbReference type="Proteomes" id="UP001295794"/>
    </source>
</evidence>
<evidence type="ECO:0000256" key="6">
    <source>
        <dbReference type="SAM" id="MobiDB-lite"/>
    </source>
</evidence>
<comment type="cofactor">
    <cofactor evidence="1">
        <name>pyridoxal 5'-phosphate</name>
        <dbReference type="ChEBI" id="CHEBI:597326"/>
    </cofactor>
</comment>
<evidence type="ECO:0000256" key="1">
    <source>
        <dbReference type="ARBA" id="ARBA00001933"/>
    </source>
</evidence>
<reference evidence="8" key="1">
    <citation type="submission" date="2023-11" db="EMBL/GenBank/DDBJ databases">
        <authorList>
            <person name="De Vega J J."/>
            <person name="De Vega J J."/>
        </authorList>
    </citation>
    <scope>NUCLEOTIDE SEQUENCE</scope>
</reference>
<keyword evidence="3" id="KW-0032">Aminotransferase</keyword>
<evidence type="ECO:0000256" key="4">
    <source>
        <dbReference type="ARBA" id="ARBA00022679"/>
    </source>
</evidence>
<protein>
    <recommendedName>
        <fullName evidence="7">Aminotransferase class I/classII large domain-containing protein</fullName>
    </recommendedName>
</protein>
<proteinExistence type="inferred from homology"/>
<keyword evidence="5" id="KW-0663">Pyridoxal phosphate</keyword>
<feature type="region of interest" description="Disordered" evidence="6">
    <location>
        <begin position="39"/>
        <end position="69"/>
    </location>
</feature>
<dbReference type="Gene3D" id="3.40.640.10">
    <property type="entry name" value="Type I PLP-dependent aspartate aminotransferase-like (Major domain)"/>
    <property type="match status" value="1"/>
</dbReference>
<accession>A0AAD2HK36</accession>
<dbReference type="InterPro" id="IPR015421">
    <property type="entry name" value="PyrdxlP-dep_Trfase_major"/>
</dbReference>
<name>A0AAD2HK36_9AGAR</name>
<dbReference type="AlphaFoldDB" id="A0AAD2HK36"/>
<dbReference type="PANTHER" id="PTHR42790:SF19">
    <property type="entry name" value="KYNURENINE_ALPHA-AMINOADIPATE AMINOTRANSFERASE, MITOCHONDRIAL"/>
    <property type="match status" value="1"/>
</dbReference>
<dbReference type="GO" id="GO:1901605">
    <property type="term" value="P:alpha-amino acid metabolic process"/>
    <property type="evidence" value="ECO:0007669"/>
    <property type="project" value="TreeGrafter"/>
</dbReference>
<gene>
    <name evidence="8" type="ORF">MYCIT1_LOCUS24545</name>
</gene>
<keyword evidence="4" id="KW-0808">Transferase</keyword>
<dbReference type="GO" id="GO:0008483">
    <property type="term" value="F:transaminase activity"/>
    <property type="evidence" value="ECO:0007669"/>
    <property type="project" value="UniProtKB-KW"/>
</dbReference>
<sequence length="485" mass="53195">MSLTTVDVAPFLSKSLALWREDGIRGLFPLELRPGMISLLAGEPPDSSLPPSRSRDATPPSGRPNASTFPFESITLKLRPTLAGLPAQADGIDDMFTIELGPEDLAQGLQYGPTAGAHGLREWFENFQAQVHKRPQNGTWTVCVGSGSQDLLCKACCNSDELILMLTAQQAAQLLVDAGDSILVETPAYPGSLNFFRTLPVSLIEVNSDGQGLDPDHLSSILSTWDSTYPGRPMPKFLYTIPSGSNPTGASIPEARKVQILRLAKQYNFLILEDDAYAFVYYGEGPRARTYFEMETEVNGEEGRVVRFDSFSKVMSSGMRIGFMTASPELARAVNLVTASTNLQPNSLTQLMAYSLLVRWGPEGFLEHCRGVAQFYRARRDMFEALVRKHLDGLVEWTSPIAGMFLYLRLLIPTPDGTPLDSKVLVSTHAVEKGVLAVPGSSFMPLGGPTPFLRISFSIIEEDKAEEACKRLREVILEARKEAQS</sequence>
<dbReference type="SUPFAM" id="SSF53383">
    <property type="entry name" value="PLP-dependent transferases"/>
    <property type="match status" value="1"/>
</dbReference>
<evidence type="ECO:0000259" key="7">
    <source>
        <dbReference type="Pfam" id="PF00155"/>
    </source>
</evidence>